<evidence type="ECO:0000256" key="11">
    <source>
        <dbReference type="ARBA" id="ARBA00022777"/>
    </source>
</evidence>
<accession>A0A2V3W8U6</accession>
<dbReference type="GO" id="GO:0005886">
    <property type="term" value="C:plasma membrane"/>
    <property type="evidence" value="ECO:0007669"/>
    <property type="project" value="UniProtKB-SubCell"/>
</dbReference>
<evidence type="ECO:0000256" key="17">
    <source>
        <dbReference type="SAM" id="Phobius"/>
    </source>
</evidence>
<comment type="similarity">
    <text evidence="4">Belongs to the etk/wzc family.</text>
</comment>
<feature type="domain" description="AAA" evidence="19">
    <location>
        <begin position="287"/>
        <end position="430"/>
    </location>
</feature>
<evidence type="ECO:0000256" key="8">
    <source>
        <dbReference type="ARBA" id="ARBA00022679"/>
    </source>
</evidence>
<evidence type="ECO:0000256" key="2">
    <source>
        <dbReference type="ARBA" id="ARBA00006683"/>
    </source>
</evidence>
<keyword evidence="7" id="KW-0997">Cell inner membrane</keyword>
<dbReference type="OrthoDB" id="9794577at2"/>
<organism evidence="20 21">
    <name type="scientific">Pseudogracilibacillus auburnensis</name>
    <dbReference type="NCBI Taxonomy" id="1494959"/>
    <lineage>
        <taxon>Bacteria</taxon>
        <taxon>Bacillati</taxon>
        <taxon>Bacillota</taxon>
        <taxon>Bacilli</taxon>
        <taxon>Bacillales</taxon>
        <taxon>Bacillaceae</taxon>
        <taxon>Pseudogracilibacillus</taxon>
    </lineage>
</organism>
<keyword evidence="14 17" id="KW-0472">Membrane</keyword>
<comment type="similarity">
    <text evidence="2">Belongs to the CpsC/CapA family.</text>
</comment>
<dbReference type="PANTHER" id="PTHR32309:SF13">
    <property type="entry name" value="FERRIC ENTEROBACTIN TRANSPORT PROTEIN FEPE"/>
    <property type="match status" value="1"/>
</dbReference>
<keyword evidence="15" id="KW-0829">Tyrosine-protein kinase</keyword>
<keyword evidence="21" id="KW-1185">Reference proteome</keyword>
<evidence type="ECO:0000313" key="20">
    <source>
        <dbReference type="EMBL" id="PXW89584.1"/>
    </source>
</evidence>
<dbReference type="InterPro" id="IPR050445">
    <property type="entry name" value="Bact_polysacc_biosynth/exp"/>
</dbReference>
<dbReference type="PANTHER" id="PTHR32309">
    <property type="entry name" value="TYROSINE-PROTEIN KINASE"/>
    <property type="match status" value="1"/>
</dbReference>
<keyword evidence="8" id="KW-0808">Transferase</keyword>
<dbReference type="GO" id="GO:0004715">
    <property type="term" value="F:non-membrane spanning protein tyrosine kinase activity"/>
    <property type="evidence" value="ECO:0007669"/>
    <property type="project" value="UniProtKB-EC"/>
</dbReference>
<evidence type="ECO:0000256" key="3">
    <source>
        <dbReference type="ARBA" id="ARBA00007316"/>
    </source>
</evidence>
<comment type="similarity">
    <text evidence="3">Belongs to the CpsD/CapB family.</text>
</comment>
<dbReference type="CDD" id="cd05387">
    <property type="entry name" value="BY-kinase"/>
    <property type="match status" value="1"/>
</dbReference>
<evidence type="ECO:0000256" key="12">
    <source>
        <dbReference type="ARBA" id="ARBA00022840"/>
    </source>
</evidence>
<evidence type="ECO:0000313" key="21">
    <source>
        <dbReference type="Proteomes" id="UP000247978"/>
    </source>
</evidence>
<dbReference type="Pfam" id="PF02706">
    <property type="entry name" value="Wzz"/>
    <property type="match status" value="1"/>
</dbReference>
<dbReference type="InterPro" id="IPR005702">
    <property type="entry name" value="Wzc-like_C"/>
</dbReference>
<feature type="transmembrane region" description="Helical" evidence="17">
    <location>
        <begin position="174"/>
        <end position="195"/>
    </location>
</feature>
<comment type="caution">
    <text evidence="20">The sequence shown here is derived from an EMBL/GenBank/DDBJ whole genome shotgun (WGS) entry which is preliminary data.</text>
</comment>
<comment type="subcellular location">
    <subcellularLocation>
        <location evidence="1">Cell inner membrane</location>
        <topology evidence="1">Multi-pass membrane protein</topology>
    </subcellularLocation>
</comment>
<dbReference type="Proteomes" id="UP000247978">
    <property type="component" value="Unassembled WGS sequence"/>
</dbReference>
<evidence type="ECO:0000256" key="1">
    <source>
        <dbReference type="ARBA" id="ARBA00004429"/>
    </source>
</evidence>
<dbReference type="NCBIfam" id="TIGR01007">
    <property type="entry name" value="eps_fam"/>
    <property type="match status" value="1"/>
</dbReference>
<dbReference type="SUPFAM" id="SSF52540">
    <property type="entry name" value="P-loop containing nucleoside triphosphate hydrolases"/>
    <property type="match status" value="1"/>
</dbReference>
<keyword evidence="6" id="KW-1003">Cell membrane</keyword>
<comment type="catalytic activity">
    <reaction evidence="16">
        <text>L-tyrosyl-[protein] + ATP = O-phospho-L-tyrosyl-[protein] + ADP + H(+)</text>
        <dbReference type="Rhea" id="RHEA:10596"/>
        <dbReference type="Rhea" id="RHEA-COMP:10136"/>
        <dbReference type="Rhea" id="RHEA-COMP:20101"/>
        <dbReference type="ChEBI" id="CHEBI:15378"/>
        <dbReference type="ChEBI" id="CHEBI:30616"/>
        <dbReference type="ChEBI" id="CHEBI:46858"/>
        <dbReference type="ChEBI" id="CHEBI:61978"/>
        <dbReference type="ChEBI" id="CHEBI:456216"/>
        <dbReference type="EC" id="2.7.10.2"/>
    </reaction>
</comment>
<evidence type="ECO:0000256" key="5">
    <source>
        <dbReference type="ARBA" id="ARBA00011903"/>
    </source>
</evidence>
<dbReference type="InterPro" id="IPR003856">
    <property type="entry name" value="LPS_length_determ_N"/>
</dbReference>
<dbReference type="Pfam" id="PF13614">
    <property type="entry name" value="AAA_31"/>
    <property type="match status" value="1"/>
</dbReference>
<dbReference type="GO" id="GO:0005524">
    <property type="term" value="F:ATP binding"/>
    <property type="evidence" value="ECO:0007669"/>
    <property type="project" value="UniProtKB-KW"/>
</dbReference>
<evidence type="ECO:0000256" key="6">
    <source>
        <dbReference type="ARBA" id="ARBA00022475"/>
    </source>
</evidence>
<proteinExistence type="inferred from homology"/>
<evidence type="ECO:0000256" key="16">
    <source>
        <dbReference type="ARBA" id="ARBA00051245"/>
    </source>
</evidence>
<evidence type="ECO:0000256" key="13">
    <source>
        <dbReference type="ARBA" id="ARBA00022989"/>
    </source>
</evidence>
<evidence type="ECO:0000256" key="15">
    <source>
        <dbReference type="ARBA" id="ARBA00023137"/>
    </source>
</evidence>
<keyword evidence="9 17" id="KW-0812">Transmembrane</keyword>
<feature type="domain" description="Polysaccharide chain length determinant N-terminal" evidence="18">
    <location>
        <begin position="5"/>
        <end position="95"/>
    </location>
</feature>
<keyword evidence="10" id="KW-0547">Nucleotide-binding</keyword>
<evidence type="ECO:0000259" key="19">
    <source>
        <dbReference type="Pfam" id="PF13614"/>
    </source>
</evidence>
<evidence type="ECO:0000256" key="4">
    <source>
        <dbReference type="ARBA" id="ARBA00008883"/>
    </source>
</evidence>
<keyword evidence="11" id="KW-0418">Kinase</keyword>
<dbReference type="InterPro" id="IPR025669">
    <property type="entry name" value="AAA_dom"/>
</dbReference>
<protein>
    <recommendedName>
        <fullName evidence="5">non-specific protein-tyrosine kinase</fullName>
        <ecNumber evidence="5">2.7.10.2</ecNumber>
    </recommendedName>
</protein>
<sequence length="458" mass="51883">MDQTFQIRDFLQIFKKRIKFIITVPLLFALLAVIVNSFIIKPVYEARSDLLVNNTVPMTEETLTALDIETNLRLIETYHFIIQSDRIIDLVVEELDEPFTNNELQKKLRVETNDNSQIISLYVKENDLDTAVEIANLFATKSKEEISQLMNLENVNILTEAKVEKHKTPISPKLFFNTVISFIIGFLFACTYAFLSAYFNTKISSKEDIEKYLGLSFLGEVGIISKNRKNRLNSNKKEDLHSILTSRKGPMSTPVLEAYRSIRTNLQFQLMDKSLKTILVTSTSKNEGKTITCSNLAMMMAIDNKKTVVIDADLRKEKMGMSNGQIGLTHYLAGNRSVQDILLDTFTPNLQSITCGPIPPNPAELLSSERMDQLLQELKEHFDRIIIDSPPLFFSDAAILATKVDGCLLVVQSDTTKVTHIQQGLGQLTNVNATILGAIINKKKERKNDINYYHYGTR</sequence>
<evidence type="ECO:0000259" key="18">
    <source>
        <dbReference type="Pfam" id="PF02706"/>
    </source>
</evidence>
<keyword evidence="13 17" id="KW-1133">Transmembrane helix</keyword>
<feature type="transmembrane region" description="Helical" evidence="17">
    <location>
        <begin position="20"/>
        <end position="40"/>
    </location>
</feature>
<evidence type="ECO:0000256" key="10">
    <source>
        <dbReference type="ARBA" id="ARBA00022741"/>
    </source>
</evidence>
<evidence type="ECO:0000256" key="7">
    <source>
        <dbReference type="ARBA" id="ARBA00022519"/>
    </source>
</evidence>
<evidence type="ECO:0000256" key="14">
    <source>
        <dbReference type="ARBA" id="ARBA00023136"/>
    </source>
</evidence>
<dbReference type="EC" id="2.7.10.2" evidence="5"/>
<gene>
    <name evidence="20" type="ORF">DFR56_102362</name>
</gene>
<dbReference type="RefSeq" id="WP_110394290.1">
    <property type="nucleotide sequence ID" value="NZ_JADIJL010000001.1"/>
</dbReference>
<dbReference type="EMBL" id="QJJQ01000002">
    <property type="protein sequence ID" value="PXW89584.1"/>
    <property type="molecule type" value="Genomic_DNA"/>
</dbReference>
<dbReference type="InterPro" id="IPR027417">
    <property type="entry name" value="P-loop_NTPase"/>
</dbReference>
<evidence type="ECO:0000256" key="9">
    <source>
        <dbReference type="ARBA" id="ARBA00022692"/>
    </source>
</evidence>
<dbReference type="AlphaFoldDB" id="A0A2V3W8U6"/>
<reference evidence="20 21" key="1">
    <citation type="submission" date="2018-05" db="EMBL/GenBank/DDBJ databases">
        <title>Genomic Encyclopedia of Type Strains, Phase IV (KMG-IV): sequencing the most valuable type-strain genomes for metagenomic binning, comparative biology and taxonomic classification.</title>
        <authorList>
            <person name="Goeker M."/>
        </authorList>
    </citation>
    <scope>NUCLEOTIDE SEQUENCE [LARGE SCALE GENOMIC DNA]</scope>
    <source>
        <strain evidence="20 21">DSM 28556</strain>
    </source>
</reference>
<name>A0A2V3W8U6_9BACI</name>
<dbReference type="Gene3D" id="3.40.50.300">
    <property type="entry name" value="P-loop containing nucleotide triphosphate hydrolases"/>
    <property type="match status" value="1"/>
</dbReference>
<keyword evidence="12" id="KW-0067">ATP-binding</keyword>